<feature type="domain" description="Transglycosylase SLT" evidence="2">
    <location>
        <begin position="25"/>
        <end position="146"/>
    </location>
</feature>
<dbReference type="InterPro" id="IPR008258">
    <property type="entry name" value="Transglycosylase_SLT_dom_1"/>
</dbReference>
<comment type="caution">
    <text evidence="3">The sequence shown here is derived from an EMBL/GenBank/DDBJ whole genome shotgun (WGS) entry which is preliminary data.</text>
</comment>
<comment type="similarity">
    <text evidence="1">Belongs to the virb1 family.</text>
</comment>
<organism evidence="3 4">
    <name type="scientific">Cereibacter sphaeroides</name>
    <name type="common">Rhodobacter sphaeroides</name>
    <dbReference type="NCBI Taxonomy" id="1063"/>
    <lineage>
        <taxon>Bacteria</taxon>
        <taxon>Pseudomonadati</taxon>
        <taxon>Pseudomonadota</taxon>
        <taxon>Alphaproteobacteria</taxon>
        <taxon>Rhodobacterales</taxon>
        <taxon>Paracoccaceae</taxon>
        <taxon>Cereibacter</taxon>
    </lineage>
</organism>
<protein>
    <submittedName>
        <fullName evidence="3">Lytic transglycosylase</fullName>
    </submittedName>
</protein>
<evidence type="ECO:0000256" key="1">
    <source>
        <dbReference type="ARBA" id="ARBA00009387"/>
    </source>
</evidence>
<evidence type="ECO:0000259" key="2">
    <source>
        <dbReference type="Pfam" id="PF01464"/>
    </source>
</evidence>
<dbReference type="Proteomes" id="UP000248975">
    <property type="component" value="Unassembled WGS sequence"/>
</dbReference>
<evidence type="ECO:0000313" key="4">
    <source>
        <dbReference type="Proteomes" id="UP000248975"/>
    </source>
</evidence>
<dbReference type="Pfam" id="PF01464">
    <property type="entry name" value="SLT"/>
    <property type="match status" value="1"/>
</dbReference>
<dbReference type="InterPro" id="IPR023346">
    <property type="entry name" value="Lysozyme-like_dom_sf"/>
</dbReference>
<gene>
    <name evidence="3" type="ORF">DI533_10560</name>
</gene>
<sequence>MLGSSKAIHSATVRDDAALCEFAASAAARKANVPLEVLQTIALAESGRADRGRQRPWPWTVNFGGQGFWFATAEEAELAIAERQSLGVTNFDVGCFQLNHRWHGDAFSSIAAMMNPEQNALYAATFLRRLYEETGSWNEASAAYHSRTPEYAEQYRARLDELRPGIGGTEVVARQNSFPLLQAGSPGGLGSLVPELSGGISLIGSNP</sequence>
<dbReference type="SUPFAM" id="SSF53955">
    <property type="entry name" value="Lysozyme-like"/>
    <property type="match status" value="1"/>
</dbReference>
<dbReference type="Gene3D" id="1.10.530.10">
    <property type="match status" value="1"/>
</dbReference>
<dbReference type="AlphaFoldDB" id="A0A2W5S4U9"/>
<reference evidence="3 4" key="1">
    <citation type="submission" date="2017-08" db="EMBL/GenBank/DDBJ databases">
        <title>Infants hospitalized years apart are colonized by the same room-sourced microbial strains.</title>
        <authorList>
            <person name="Brooks B."/>
            <person name="Olm M.R."/>
            <person name="Firek B.A."/>
            <person name="Baker R."/>
            <person name="Thomas B.C."/>
            <person name="Morowitz M.J."/>
            <person name="Banfield J.F."/>
        </authorList>
    </citation>
    <scope>NUCLEOTIDE SEQUENCE [LARGE SCALE GENOMIC DNA]</scope>
    <source>
        <strain evidence="3">S2_003_000_R2_11</strain>
    </source>
</reference>
<dbReference type="EMBL" id="QFQS01000002">
    <property type="protein sequence ID" value="PZQ98048.1"/>
    <property type="molecule type" value="Genomic_DNA"/>
</dbReference>
<proteinExistence type="inferred from homology"/>
<name>A0A2W5S4U9_CERSP</name>
<accession>A0A2W5S4U9</accession>
<evidence type="ECO:0000313" key="3">
    <source>
        <dbReference type="EMBL" id="PZQ98048.1"/>
    </source>
</evidence>